<reference evidence="2" key="1">
    <citation type="submission" date="2022-11" db="UniProtKB">
        <authorList>
            <consortium name="WormBaseParasite"/>
        </authorList>
    </citation>
    <scope>IDENTIFICATION</scope>
</reference>
<protein>
    <submittedName>
        <fullName evidence="2">Uncharacterized protein</fullName>
    </submittedName>
</protein>
<organism evidence="1 2">
    <name type="scientific">Echinococcus canadensis</name>
    <dbReference type="NCBI Taxonomy" id="519352"/>
    <lineage>
        <taxon>Eukaryota</taxon>
        <taxon>Metazoa</taxon>
        <taxon>Spiralia</taxon>
        <taxon>Lophotrochozoa</taxon>
        <taxon>Platyhelminthes</taxon>
        <taxon>Cestoda</taxon>
        <taxon>Eucestoda</taxon>
        <taxon>Cyclophyllidea</taxon>
        <taxon>Taeniidae</taxon>
        <taxon>Echinococcus</taxon>
        <taxon>Echinococcus canadensis group</taxon>
    </lineage>
</organism>
<dbReference type="AlphaFoldDB" id="A0A915EYK5"/>
<evidence type="ECO:0000313" key="2">
    <source>
        <dbReference type="WBParaSite" id="maker-E.canG7_contigs_4624-snap-gene-0.2-mRNA-1"/>
    </source>
</evidence>
<name>A0A915EYK5_9CEST</name>
<accession>A0A915EYK5</accession>
<keyword evidence="1" id="KW-1185">Reference proteome</keyword>
<evidence type="ECO:0000313" key="1">
    <source>
        <dbReference type="Proteomes" id="UP000887562"/>
    </source>
</evidence>
<dbReference type="WBParaSite" id="maker-E.canG7_contigs_4624-snap-gene-0.2-mRNA-1">
    <property type="protein sequence ID" value="maker-E.canG7_contigs_4624-snap-gene-0.2-mRNA-1"/>
    <property type="gene ID" value="EcG7_09148"/>
</dbReference>
<proteinExistence type="predicted"/>
<dbReference type="Proteomes" id="UP000887562">
    <property type="component" value="Unplaced"/>
</dbReference>
<sequence>MESHICQLSQCLLSGGNRVKMLTYVYDVTTSRNSLHAEQSQDRKAIYVIKCIYVLILFDQSSSILWTARHHEHVFVSSAFSPLALKSKMHAKALGLRALYGTNH</sequence>